<dbReference type="PANTHER" id="PTHR18916">
    <property type="entry name" value="DYNACTIN 1-RELATED MICROTUBULE-BINDING"/>
    <property type="match status" value="1"/>
</dbReference>
<dbReference type="Pfam" id="PF00098">
    <property type="entry name" value="zf-CCHC"/>
    <property type="match status" value="1"/>
</dbReference>
<evidence type="ECO:0000256" key="7">
    <source>
        <dbReference type="ARBA" id="ARBA00023212"/>
    </source>
</evidence>
<dbReference type="EMBL" id="OZ035831">
    <property type="protein sequence ID" value="CAL1616604.1"/>
    <property type="molecule type" value="Genomic_DNA"/>
</dbReference>
<feature type="region of interest" description="Disordered" evidence="12">
    <location>
        <begin position="2620"/>
        <end position="2644"/>
    </location>
</feature>
<feature type="compositionally biased region" description="Low complexity" evidence="12">
    <location>
        <begin position="2620"/>
        <end position="2632"/>
    </location>
</feature>
<gene>
    <name evidence="15" type="ORF">KC01_LOCUS42322</name>
</gene>
<dbReference type="SUPFAM" id="SSF90257">
    <property type="entry name" value="Myosin rod fragments"/>
    <property type="match status" value="2"/>
</dbReference>
<keyword evidence="4" id="KW-0493">Microtubule</keyword>
<evidence type="ECO:0000256" key="5">
    <source>
        <dbReference type="ARBA" id="ARBA00022737"/>
    </source>
</evidence>
<feature type="compositionally biased region" description="Basic and acidic residues" evidence="12">
    <location>
        <begin position="2580"/>
        <end position="2593"/>
    </location>
</feature>
<comment type="function">
    <text evidence="9">Scaffolding subunit of the trimeric nuclear exosome targeting (NEXT) complex that is involved in the surveillance and turnover of aberrant transcripts and non-coding RNAs. NEXT functions as an RNA exosome cofactor that directs a subset of non-coding short-lived RNAs for exosomal degradation. May be involved in pre-mRNA splicing. It is required for 3'-end maturation of telomerase RNA component (TERC), TERC 3'-end targeting to the nuclear RNA exosome, and for telomerase function.</text>
</comment>
<dbReference type="Pfam" id="PF04046">
    <property type="entry name" value="PSP"/>
    <property type="match status" value="1"/>
</dbReference>
<dbReference type="GO" id="GO:0008270">
    <property type="term" value="F:zinc ion binding"/>
    <property type="evidence" value="ECO:0007669"/>
    <property type="project" value="UniProtKB-KW"/>
</dbReference>
<dbReference type="GO" id="GO:0005938">
    <property type="term" value="C:cell cortex"/>
    <property type="evidence" value="ECO:0007669"/>
    <property type="project" value="TreeGrafter"/>
</dbReference>
<evidence type="ECO:0000256" key="11">
    <source>
        <dbReference type="SAM" id="Coils"/>
    </source>
</evidence>
<dbReference type="InterPro" id="IPR001878">
    <property type="entry name" value="Znf_CCHC"/>
</dbReference>
<dbReference type="PROSITE" id="PS00845">
    <property type="entry name" value="CAP_GLY_1"/>
    <property type="match status" value="2"/>
</dbReference>
<dbReference type="Gene3D" id="1.20.5.340">
    <property type="match status" value="1"/>
</dbReference>
<keyword evidence="3" id="KW-0963">Cytoplasm</keyword>
<feature type="region of interest" description="Disordered" evidence="12">
    <location>
        <begin position="2465"/>
        <end position="2489"/>
    </location>
</feature>
<accession>A0AAV2MSW1</accession>
<keyword evidence="5" id="KW-0677">Repeat</keyword>
<dbReference type="SUPFAM" id="SSF57756">
    <property type="entry name" value="Retrovirus zinc finger-like domains"/>
    <property type="match status" value="1"/>
</dbReference>
<dbReference type="GO" id="GO:0035371">
    <property type="term" value="C:microtubule plus-end"/>
    <property type="evidence" value="ECO:0007669"/>
    <property type="project" value="TreeGrafter"/>
</dbReference>
<dbReference type="GO" id="GO:0005634">
    <property type="term" value="C:nucleus"/>
    <property type="evidence" value="ECO:0007669"/>
    <property type="project" value="TreeGrafter"/>
</dbReference>
<feature type="coiled-coil region" evidence="11">
    <location>
        <begin position="1368"/>
        <end position="1449"/>
    </location>
</feature>
<dbReference type="Pfam" id="PF01302">
    <property type="entry name" value="CAP_GLY"/>
    <property type="match status" value="2"/>
</dbReference>
<evidence type="ECO:0000313" key="16">
    <source>
        <dbReference type="Proteomes" id="UP001497482"/>
    </source>
</evidence>
<dbReference type="FunFam" id="2.30.30.190:FF:000002">
    <property type="entry name" value="CAP-Gly domain containing linker protein 1"/>
    <property type="match status" value="1"/>
</dbReference>
<dbReference type="SMART" id="SM01052">
    <property type="entry name" value="CAP_GLY"/>
    <property type="match status" value="2"/>
</dbReference>
<protein>
    <recommendedName>
        <fullName evidence="2">Zinc finger CCHC domain-containing protein 8</fullName>
    </recommendedName>
    <alternativeName>
        <fullName evidence="8">TRAMP-like complex RNA-binding factor ZCCHC8</fullName>
    </alternativeName>
</protein>
<feature type="region of interest" description="Disordered" evidence="12">
    <location>
        <begin position="527"/>
        <end position="589"/>
    </location>
</feature>
<dbReference type="InterPro" id="IPR000938">
    <property type="entry name" value="CAP-Gly_domain"/>
</dbReference>
<feature type="compositionally biased region" description="Low complexity" evidence="12">
    <location>
        <begin position="1022"/>
        <end position="1064"/>
    </location>
</feature>
<evidence type="ECO:0000256" key="12">
    <source>
        <dbReference type="SAM" id="MobiDB-lite"/>
    </source>
</evidence>
<feature type="region of interest" description="Disordered" evidence="12">
    <location>
        <begin position="390"/>
        <end position="509"/>
    </location>
</feature>
<dbReference type="Pfam" id="PF16641">
    <property type="entry name" value="CLIP1_ZNF"/>
    <property type="match status" value="2"/>
</dbReference>
<evidence type="ECO:0000259" key="14">
    <source>
        <dbReference type="PROSITE" id="PS50245"/>
    </source>
</evidence>
<sequence>MAEVDFGDSELFQQLDDSAAPESTHIRFTDEETEETELGLLRTRLQEAEALNQKLVEENKGLRRNLNIIMRPSGVTIDDVNVDGPVLQILYANNMISKKCRHEIEDAICNIILKNQNVGNSPYFLKAQPSAFALEEDPHNACFTSIKTTSESFKLIGSVQHFTTFSVDKLGQPLLNENPQMTDAWEVPVYQQVFNQVIGTDGQEVEMKDKRPKNMCFNCGTAGHQLRDCPKPKDMAAINERRREFSQNSNPAMQGNRYHADEVEERFSKYKPGIMSEELLSALGIDNCTLPPLIYRMRQLGYPPGWLKEAEMENSGLTLYDGNVSNDGSSTDDSLKLSYDLSKLVDFPGFNVPTPPSMRDEFMQYGSVPMQSNHMKENYAAYLSSYFPTPGSASKRKNESNSSPHRRKKNRSSPERSFNLGSDMEVESDPGTSYNNGSGDFQFQAPPPRRSPCLSSPPPLPLGTPPSTPTRPPLPKGTPPPTPPANGSPAVRRQSLAQEGTADELSLEELEEQQRLIWAALENADTATNSDCETPGMGTPAPSSPSACSSAHVDTEPDEAGTPQSPGPIKALEDTPKSPEPALIPESTSFRLIKTDADSLDNPMNIHDDLPLFPVGEGDDDVEKNVPIPHRSNFAAGIVPFEETPEYTEVAEATGRYLKIRDLLKGSPRRLIHLDALLIFGHGSRCGATEQECRGAVADLLSSLSLGNLYICLQGGLEHHRHTQGVSFLCLPWCSLPMSFGVPWPSALHTRIMSTAKPSGLKAPSKLARAGAAAPKTAPTAGAKSATDKLAPSAGAGDGGEENFEVGERVWVNGNKPGVVRFLGETQFAPGQWAGIVLDEPIGKNDGSVAGVRYFQCEALRGIFTRPSKLSRTEGEANGTQTAPPSRAASPTPSVGSVVAQTPAAKSASSTVKKTPAAAVTSSNLPRTNSESVSNLSESGSVKKGERELKMNDRVLVGGTKAGVVRFIGETDFAKGEWCGVELDEPLGKNDGAVAGTRYFQCQPKYGLFAPVLKVTRIGFPSTTPAKAKTTARKTPSSTPTGLKRSPSASSISTMSSVTSAASAKPSRTGLLTETSSRYNRKISGTTALQEALKEKQQHIEQLMAERDMERAEVARHTSQAGDMEQEISLLRDDRDEMETKMDQLRALVEAADKDKVELLNQLEEERRKVEDLQFRVEEACITKGDLEVATVSEKSRIIELEKELSLRTREVSDLQLRVSSQQDSGDQGSSTAPFLQEINSLREQLASQESKQQQELKGYNEKLEEQEKAAARLQATCEQLQGRLQQAERENTDTLELWKSKLESAVSSHQQSMEELKMSFSKGTHSQTTELIEAKSALEKLKLEHFGFVEESEAKLKTEISTRTQETQALKAQLSCTTEEKEKLEENLKNQVEKAEEQHLVEMEEVLGKLHTAELRLKELEEKEAESRQVKERETKELTAQMEVLRCQEAQSTKDLISVRKRLEDALSQQGAKEGELGSRLGDKEKEVLGLQQTVSTLQEQKNELEQKLGDFKVKMSEISEEHTKSIKTMQNTSEKLGEKEEQLTMLTAQTEALRGQLTGLERKLKTAEEKVEQLTQDKSNLENNISDMMKESGDSSEQLTKMNQDLVLKERRLEELQALLAEEKETVAQMNDKLQQETTQKEQQLRETRETHQKEMRQLQDKISTLEKSAEEAAASVEEMKASHQKALSAASELQQQKDAELQRLVTELQEHKQQTECLSAELQTTKHDVELLSQQAEKQKSDLELRRKESDSEKSQLQKELSEVRAQISDVESSYDKLQEEHKQLQMAKEELSKRHDELETLCKSSDDERSSLKKHLQNITNDLQVARTESKQLKEAHNEQLAKTAELEKRNAEKQDLVLKQKNEIEEIQAQKKQLQADYDGVCKEKSRLEEDFAQKESKLLSAKENLASELNSARKAKKSLDAKNTELQTKLNSLNLEKEDLTMKNSQMQALNETLTKESAKLSSDISAVTSDKTDLEKAKEELQRQLDVAKKELEANRRQCEEVKVSKNGLAQMLEEFKTSSQVTDSERLQLLQEKEDLLTVHRKTSSENQELLKEIGELKNKVEALVDQLAKANHKCKELLEASEQEKVSSQKQSSEAEMAFHALKKEHMSLESRLEQLKMDNERLAGENGELESKVGKVLAERDGVSGEKEGLSTDLRAASDQLDTVSKANAELAQEKSDLWSKLEMITKQKCEVEAVVTALKQDKIDVENQVLKLNEEIETSRISKEKLVEEHGTLKQQLEKTNSKLVEKVKRLTNDCQNLRSGQSDTGKQLESVELEKQQLHQELEKLQSEMQLMSQEKESLETRVQTETSQRAEVVAVKDCLSKRVEELEQMVEKLREENQQVSLSLQESDQDKKGTVEEMSRQMKQQEQESSRLTTEKEQLRAETEEMNKRIVDLNAEKEQLSISQRSLEQDLASLRSEKENWLKEQFGLKGELEKLMNDHEKAEAYLKMLRHDKEELEKQNQQMTTEASTSAGERQQMMTEITAQRDLLRKERDAALQQATQLQTQLSHALSKQLEAKETSGKTSEALELLSGEKAALLQEKTQTQSLLEELRTSKNLLESEMKTLKEEKAKHQKDLKTTKEQLATESERSKSLGLELERLKEEVSTKSQSLQSLQQQQEHLSKELGDSHKDQAQLSKLKNEHSKLKQQVKDLKHSESLLKEQLEKEKASLTKNSALISCNEEELEELRRRLTEQQANTASARALEATVEALERDKSSLSERLHKLETQRREGDDPGSGNAEVDELREENESLESQIDFLNSVIVDLQRKNQELKDKLEKLSTAALNGNSANEMDNYESEAHNTKKKLPPRLFCDICDCFDLHDTEDCPTQAQEEESPPHSTYHGSRDDERPYCDICEVFGHATDACNDDQTF</sequence>
<dbReference type="GO" id="GO:0031116">
    <property type="term" value="P:positive regulation of microtubule polymerization"/>
    <property type="evidence" value="ECO:0007669"/>
    <property type="project" value="TreeGrafter"/>
</dbReference>
<dbReference type="Gene3D" id="4.10.60.10">
    <property type="entry name" value="Zinc finger, CCHC-type"/>
    <property type="match status" value="1"/>
</dbReference>
<feature type="domain" description="CAP-Gly" evidence="14">
    <location>
        <begin position="824"/>
        <end position="866"/>
    </location>
</feature>
<name>A0AAV2MSW1_KNICA</name>
<feature type="compositionally biased region" description="Basic and acidic residues" evidence="12">
    <location>
        <begin position="2633"/>
        <end position="2644"/>
    </location>
</feature>
<keyword evidence="7" id="KW-0206">Cytoskeleton</keyword>
<evidence type="ECO:0000256" key="1">
    <source>
        <dbReference type="ARBA" id="ARBA00004245"/>
    </source>
</evidence>
<comment type="subcellular location">
    <subcellularLocation>
        <location evidence="1">Cytoplasm</location>
        <location evidence="1">Cytoskeleton</location>
    </subcellularLocation>
</comment>
<feature type="region of interest" description="Disordered" evidence="12">
    <location>
        <begin position="1022"/>
        <end position="1077"/>
    </location>
</feature>
<keyword evidence="10" id="KW-0862">Zinc</keyword>
<feature type="compositionally biased region" description="Polar residues" evidence="12">
    <location>
        <begin position="1575"/>
        <end position="1588"/>
    </location>
</feature>
<dbReference type="InterPro" id="IPR036875">
    <property type="entry name" value="Znf_CCHC_sf"/>
</dbReference>
<feature type="region of interest" description="Disordered" evidence="12">
    <location>
        <begin position="868"/>
        <end position="944"/>
    </location>
</feature>
<feature type="region of interest" description="Disordered" evidence="12">
    <location>
        <begin position="1736"/>
        <end position="1768"/>
    </location>
</feature>
<feature type="region of interest" description="Disordered" evidence="12">
    <location>
        <begin position="1522"/>
        <end position="1541"/>
    </location>
</feature>
<evidence type="ECO:0000256" key="8">
    <source>
        <dbReference type="ARBA" id="ARBA00032546"/>
    </source>
</evidence>
<proteinExistence type="predicted"/>
<evidence type="ECO:0000256" key="4">
    <source>
        <dbReference type="ARBA" id="ARBA00022701"/>
    </source>
</evidence>
<feature type="coiled-coil region" evidence="11">
    <location>
        <begin position="1086"/>
        <end position="1183"/>
    </location>
</feature>
<dbReference type="SMART" id="SM00343">
    <property type="entry name" value="ZnF_C2HC"/>
    <property type="match status" value="1"/>
</dbReference>
<evidence type="ECO:0000256" key="3">
    <source>
        <dbReference type="ARBA" id="ARBA00022490"/>
    </source>
</evidence>
<reference evidence="15 16" key="1">
    <citation type="submission" date="2024-04" db="EMBL/GenBank/DDBJ databases">
        <authorList>
            <person name="Waldvogel A.-M."/>
            <person name="Schoenle A."/>
        </authorList>
    </citation>
    <scope>NUCLEOTIDE SEQUENCE [LARGE SCALE GENOMIC DNA]</scope>
</reference>
<dbReference type="GO" id="GO:0003676">
    <property type="term" value="F:nucleic acid binding"/>
    <property type="evidence" value="ECO:0007669"/>
    <property type="project" value="InterPro"/>
</dbReference>
<feature type="coiled-coil region" evidence="11">
    <location>
        <begin position="1236"/>
        <end position="1298"/>
    </location>
</feature>
<dbReference type="PROSITE" id="PS50245">
    <property type="entry name" value="CAP_GLY_2"/>
    <property type="match status" value="2"/>
</dbReference>
<feature type="region of interest" description="Disordered" evidence="12">
    <location>
        <begin position="2725"/>
        <end position="2762"/>
    </location>
</feature>
<evidence type="ECO:0000256" key="9">
    <source>
        <dbReference type="ARBA" id="ARBA00045870"/>
    </source>
</evidence>
<dbReference type="PANTHER" id="PTHR18916:SF44">
    <property type="entry name" value="CAP-GLY DOMAIN-CONTAINING LINKER PROTEIN 1"/>
    <property type="match status" value="1"/>
</dbReference>
<feature type="compositionally biased region" description="Low complexity" evidence="12">
    <location>
        <begin position="880"/>
        <end position="894"/>
    </location>
</feature>
<feature type="region of interest" description="Disordered" evidence="12">
    <location>
        <begin position="2348"/>
        <end position="2397"/>
    </location>
</feature>
<feature type="compositionally biased region" description="Pro residues" evidence="12">
    <location>
        <begin position="445"/>
        <end position="486"/>
    </location>
</feature>
<feature type="compositionally biased region" description="Polar residues" evidence="12">
    <location>
        <begin position="2472"/>
        <end position="2489"/>
    </location>
</feature>
<feature type="compositionally biased region" description="Basic and acidic residues" evidence="12">
    <location>
        <begin position="2361"/>
        <end position="2397"/>
    </location>
</feature>
<evidence type="ECO:0000256" key="6">
    <source>
        <dbReference type="ARBA" id="ARBA00023054"/>
    </source>
</evidence>
<feature type="compositionally biased region" description="Basic and acidic residues" evidence="12">
    <location>
        <begin position="1641"/>
        <end position="1673"/>
    </location>
</feature>
<dbReference type="GO" id="GO:0031122">
    <property type="term" value="P:cytoplasmic microtubule organization"/>
    <property type="evidence" value="ECO:0007669"/>
    <property type="project" value="TreeGrafter"/>
</dbReference>
<keyword evidence="6 11" id="KW-0175">Coiled coil</keyword>
<organism evidence="15 16">
    <name type="scientific">Knipowitschia caucasica</name>
    <name type="common">Caucasian dwarf goby</name>
    <name type="synonym">Pomatoschistus caucasicus</name>
    <dbReference type="NCBI Taxonomy" id="637954"/>
    <lineage>
        <taxon>Eukaryota</taxon>
        <taxon>Metazoa</taxon>
        <taxon>Chordata</taxon>
        <taxon>Craniata</taxon>
        <taxon>Vertebrata</taxon>
        <taxon>Euteleostomi</taxon>
        <taxon>Actinopterygii</taxon>
        <taxon>Neopterygii</taxon>
        <taxon>Teleostei</taxon>
        <taxon>Neoteleostei</taxon>
        <taxon>Acanthomorphata</taxon>
        <taxon>Gobiaria</taxon>
        <taxon>Gobiiformes</taxon>
        <taxon>Gobioidei</taxon>
        <taxon>Gobiidae</taxon>
        <taxon>Gobiinae</taxon>
        <taxon>Knipowitschia</taxon>
    </lineage>
</organism>
<evidence type="ECO:0000256" key="10">
    <source>
        <dbReference type="PROSITE-ProRule" id="PRU00047"/>
    </source>
</evidence>
<feature type="compositionally biased region" description="Low complexity" evidence="12">
    <location>
        <begin position="764"/>
        <end position="785"/>
    </location>
</feature>
<feature type="compositionally biased region" description="Low complexity" evidence="12">
    <location>
        <begin position="540"/>
        <end position="551"/>
    </location>
</feature>
<evidence type="ECO:0000313" key="15">
    <source>
        <dbReference type="EMBL" id="CAL1616604.1"/>
    </source>
</evidence>
<feature type="compositionally biased region" description="Polar residues" evidence="12">
    <location>
        <begin position="430"/>
        <end position="441"/>
    </location>
</feature>
<dbReference type="InterPro" id="IPR006568">
    <property type="entry name" value="PSP_pro-rich"/>
</dbReference>
<dbReference type="SMART" id="SM00581">
    <property type="entry name" value="PSP"/>
    <property type="match status" value="1"/>
</dbReference>
<dbReference type="Proteomes" id="UP001497482">
    <property type="component" value="Chromosome 9"/>
</dbReference>
<feature type="compositionally biased region" description="Basic and acidic residues" evidence="12">
    <location>
        <begin position="2725"/>
        <end position="2746"/>
    </location>
</feature>
<evidence type="ECO:0000259" key="13">
    <source>
        <dbReference type="PROSITE" id="PS50158"/>
    </source>
</evidence>
<keyword evidence="16" id="KW-1185">Reference proteome</keyword>
<feature type="compositionally biased region" description="Basic and acidic residues" evidence="12">
    <location>
        <begin position="1740"/>
        <end position="1766"/>
    </location>
</feature>
<evidence type="ECO:0000256" key="2">
    <source>
        <dbReference type="ARBA" id="ARBA00022379"/>
    </source>
</evidence>
<feature type="region of interest" description="Disordered" evidence="12">
    <location>
        <begin position="1575"/>
        <end position="1601"/>
    </location>
</feature>
<feature type="domain" description="CAP-Gly" evidence="14">
    <location>
        <begin position="969"/>
        <end position="1011"/>
    </location>
</feature>
<dbReference type="FunFam" id="2.30.30.190:FF:000001">
    <property type="entry name" value="Putative CAP-Gly domain-containing linker protein 1"/>
    <property type="match status" value="1"/>
</dbReference>
<dbReference type="InterPro" id="IPR032108">
    <property type="entry name" value="CLIP1_ZNF"/>
</dbReference>
<dbReference type="InterPro" id="IPR036859">
    <property type="entry name" value="CAP-Gly_dom_sf"/>
</dbReference>
<feature type="region of interest" description="Disordered" evidence="12">
    <location>
        <begin position="764"/>
        <end position="802"/>
    </location>
</feature>
<dbReference type="GO" id="GO:0051010">
    <property type="term" value="F:microtubule plus-end binding"/>
    <property type="evidence" value="ECO:0007669"/>
    <property type="project" value="TreeGrafter"/>
</dbReference>
<keyword evidence="10" id="KW-0479">Metal-binding</keyword>
<feature type="region of interest" description="Disordered" evidence="12">
    <location>
        <begin position="2580"/>
        <end position="2604"/>
    </location>
</feature>
<dbReference type="Gene3D" id="2.30.30.190">
    <property type="entry name" value="CAP Gly-rich-like domain"/>
    <property type="match status" value="2"/>
</dbReference>
<keyword evidence="10" id="KW-0863">Zinc-finger</keyword>
<feature type="compositionally biased region" description="Low complexity" evidence="12">
    <location>
        <begin position="929"/>
        <end position="940"/>
    </location>
</feature>
<feature type="region of interest" description="Disordered" evidence="12">
    <location>
        <begin position="1632"/>
        <end position="1698"/>
    </location>
</feature>
<feature type="coiled-coil region" evidence="11">
    <location>
        <begin position="38"/>
        <end position="65"/>
    </location>
</feature>
<dbReference type="PROSITE" id="PS50158">
    <property type="entry name" value="ZF_CCHC"/>
    <property type="match status" value="1"/>
</dbReference>
<dbReference type="SUPFAM" id="SSF74924">
    <property type="entry name" value="Cap-Gly domain"/>
    <property type="match status" value="2"/>
</dbReference>
<feature type="domain" description="CCHC-type" evidence="13">
    <location>
        <begin position="216"/>
        <end position="231"/>
    </location>
</feature>